<proteinExistence type="predicted"/>
<protein>
    <submittedName>
        <fullName evidence="2">Uncharacterized protein</fullName>
    </submittedName>
</protein>
<name>W7TJ68_9STRA</name>
<reference evidence="2 3" key="1">
    <citation type="journal article" date="2014" name="Mol. Plant">
        <title>Chromosome Scale Genome Assembly and Transcriptome Profiling of Nannochloropsis gaditana in Nitrogen Depletion.</title>
        <authorList>
            <person name="Corteggiani Carpinelli E."/>
            <person name="Telatin A."/>
            <person name="Vitulo N."/>
            <person name="Forcato C."/>
            <person name="D'Angelo M."/>
            <person name="Schiavon R."/>
            <person name="Vezzi A."/>
            <person name="Giacometti G.M."/>
            <person name="Morosinotto T."/>
            <person name="Valle G."/>
        </authorList>
    </citation>
    <scope>NUCLEOTIDE SEQUENCE [LARGE SCALE GENOMIC DNA]</scope>
    <source>
        <strain evidence="2 3">B-31</strain>
    </source>
</reference>
<organism evidence="2 3">
    <name type="scientific">Nannochloropsis gaditana</name>
    <dbReference type="NCBI Taxonomy" id="72520"/>
    <lineage>
        <taxon>Eukaryota</taxon>
        <taxon>Sar</taxon>
        <taxon>Stramenopiles</taxon>
        <taxon>Ochrophyta</taxon>
        <taxon>Eustigmatophyceae</taxon>
        <taxon>Eustigmatales</taxon>
        <taxon>Monodopsidaceae</taxon>
        <taxon>Nannochloropsis</taxon>
    </lineage>
</organism>
<evidence type="ECO:0000313" key="2">
    <source>
        <dbReference type="EMBL" id="EWM23513.1"/>
    </source>
</evidence>
<evidence type="ECO:0000256" key="1">
    <source>
        <dbReference type="SAM" id="Phobius"/>
    </source>
</evidence>
<feature type="transmembrane region" description="Helical" evidence="1">
    <location>
        <begin position="52"/>
        <end position="78"/>
    </location>
</feature>
<dbReference type="AlphaFoldDB" id="W7TJ68"/>
<sequence>MAFLADVQKEVCDGEVPALPLRWWGLFAGILNFFFFGWGTILAGVRSDRPTTIFIGVLQFILPVVGWIWSMVWGYLLISRAEQYSSLI</sequence>
<dbReference type="Proteomes" id="UP000019335">
    <property type="component" value="Chromosome 16"/>
</dbReference>
<keyword evidence="1" id="KW-0812">Transmembrane</keyword>
<keyword evidence="1" id="KW-0472">Membrane</keyword>
<gene>
    <name evidence="2" type="ORF">Naga_100352g1</name>
</gene>
<feature type="transmembrane region" description="Helical" evidence="1">
    <location>
        <begin position="23"/>
        <end position="45"/>
    </location>
</feature>
<dbReference type="EMBL" id="AZIL01001615">
    <property type="protein sequence ID" value="EWM23513.1"/>
    <property type="molecule type" value="Genomic_DNA"/>
</dbReference>
<dbReference type="OrthoDB" id="192355at2759"/>
<keyword evidence="1" id="KW-1133">Transmembrane helix</keyword>
<comment type="caution">
    <text evidence="2">The sequence shown here is derived from an EMBL/GenBank/DDBJ whole genome shotgun (WGS) entry which is preliminary data.</text>
</comment>
<keyword evidence="3" id="KW-1185">Reference proteome</keyword>
<evidence type="ECO:0000313" key="3">
    <source>
        <dbReference type="Proteomes" id="UP000019335"/>
    </source>
</evidence>
<accession>W7TJ68</accession>